<accession>A0A2P4PFR3</accession>
<organism evidence="1 2">
    <name type="scientific">Rhizophagus irregularis (strain DAOM 181602 / DAOM 197198 / MUCL 43194)</name>
    <name type="common">Arbuscular mycorrhizal fungus</name>
    <name type="synonym">Glomus intraradices</name>
    <dbReference type="NCBI Taxonomy" id="747089"/>
    <lineage>
        <taxon>Eukaryota</taxon>
        <taxon>Fungi</taxon>
        <taxon>Fungi incertae sedis</taxon>
        <taxon>Mucoromycota</taxon>
        <taxon>Glomeromycotina</taxon>
        <taxon>Glomeromycetes</taxon>
        <taxon>Glomerales</taxon>
        <taxon>Glomeraceae</taxon>
        <taxon>Rhizophagus</taxon>
    </lineage>
</organism>
<protein>
    <submittedName>
        <fullName evidence="1">Uncharacterized protein</fullName>
    </submittedName>
</protein>
<reference evidence="1 2" key="2">
    <citation type="journal article" date="2018" name="New Phytol.">
        <title>High intraspecific genome diversity in the model arbuscular mycorrhizal symbiont Rhizophagus irregularis.</title>
        <authorList>
            <person name="Chen E.C.H."/>
            <person name="Morin E."/>
            <person name="Beaudet D."/>
            <person name="Noel J."/>
            <person name="Yildirir G."/>
            <person name="Ndikumana S."/>
            <person name="Charron P."/>
            <person name="St-Onge C."/>
            <person name="Giorgi J."/>
            <person name="Kruger M."/>
            <person name="Marton T."/>
            <person name="Ropars J."/>
            <person name="Grigoriev I.V."/>
            <person name="Hainaut M."/>
            <person name="Henrissat B."/>
            <person name="Roux C."/>
            <person name="Martin F."/>
            <person name="Corradi N."/>
        </authorList>
    </citation>
    <scope>NUCLEOTIDE SEQUENCE [LARGE SCALE GENOMIC DNA]</scope>
    <source>
        <strain evidence="1 2">DAOM 197198</strain>
    </source>
</reference>
<evidence type="ECO:0000313" key="2">
    <source>
        <dbReference type="Proteomes" id="UP000018888"/>
    </source>
</evidence>
<feature type="non-terminal residue" evidence="1">
    <location>
        <position position="54"/>
    </location>
</feature>
<dbReference type="AlphaFoldDB" id="A0A2P4PFR3"/>
<comment type="caution">
    <text evidence="1">The sequence shown here is derived from an EMBL/GenBank/DDBJ whole genome shotgun (WGS) entry which is preliminary data.</text>
</comment>
<dbReference type="EMBL" id="AUPC02000246">
    <property type="protein sequence ID" value="POG64197.1"/>
    <property type="molecule type" value="Genomic_DNA"/>
</dbReference>
<keyword evidence="2" id="KW-1185">Reference proteome</keyword>
<evidence type="ECO:0000313" key="1">
    <source>
        <dbReference type="EMBL" id="POG64197.1"/>
    </source>
</evidence>
<gene>
    <name evidence="1" type="ORF">GLOIN_2v1677695</name>
</gene>
<sequence length="54" mass="6728">MLFLSSYIKFIDYCHYNHIKYLSSIYFVIVFQISPKKNLVFIRMIWFEIISHYN</sequence>
<name>A0A2P4PFR3_RHIID</name>
<reference evidence="1 2" key="1">
    <citation type="journal article" date="2013" name="Proc. Natl. Acad. Sci. U.S.A.">
        <title>Genome of an arbuscular mycorrhizal fungus provides insight into the oldest plant symbiosis.</title>
        <authorList>
            <person name="Tisserant E."/>
            <person name="Malbreil M."/>
            <person name="Kuo A."/>
            <person name="Kohler A."/>
            <person name="Symeonidi A."/>
            <person name="Balestrini R."/>
            <person name="Charron P."/>
            <person name="Duensing N."/>
            <person name="Frei Dit Frey N."/>
            <person name="Gianinazzi-Pearson V."/>
            <person name="Gilbert L.B."/>
            <person name="Handa Y."/>
            <person name="Herr J.R."/>
            <person name="Hijri M."/>
            <person name="Koul R."/>
            <person name="Kawaguchi M."/>
            <person name="Krajinski F."/>
            <person name="Lammers P.J."/>
            <person name="Masclaux F.G."/>
            <person name="Murat C."/>
            <person name="Morin E."/>
            <person name="Ndikumana S."/>
            <person name="Pagni M."/>
            <person name="Petitpierre D."/>
            <person name="Requena N."/>
            <person name="Rosikiewicz P."/>
            <person name="Riley R."/>
            <person name="Saito K."/>
            <person name="San Clemente H."/>
            <person name="Shapiro H."/>
            <person name="van Tuinen D."/>
            <person name="Becard G."/>
            <person name="Bonfante P."/>
            <person name="Paszkowski U."/>
            <person name="Shachar-Hill Y.Y."/>
            <person name="Tuskan G.A."/>
            <person name="Young P.W."/>
            <person name="Sanders I.R."/>
            <person name="Henrissat B."/>
            <person name="Rensing S.A."/>
            <person name="Grigoriev I.V."/>
            <person name="Corradi N."/>
            <person name="Roux C."/>
            <person name="Martin F."/>
        </authorList>
    </citation>
    <scope>NUCLEOTIDE SEQUENCE [LARGE SCALE GENOMIC DNA]</scope>
    <source>
        <strain evidence="1 2">DAOM 197198</strain>
    </source>
</reference>
<dbReference type="Proteomes" id="UP000018888">
    <property type="component" value="Unassembled WGS sequence"/>
</dbReference>
<proteinExistence type="predicted"/>